<reference evidence="8 9" key="1">
    <citation type="submission" date="2018-03" db="EMBL/GenBank/DDBJ databases">
        <title>Whole genome sequencing of Histamine producing bacteria.</title>
        <authorList>
            <person name="Butler K."/>
        </authorList>
    </citation>
    <scope>NUCLEOTIDE SEQUENCE [LARGE SCALE GENOMIC DNA]</scope>
    <source>
        <strain evidence="8 9">Res.4.1</strain>
    </source>
</reference>
<evidence type="ECO:0000256" key="3">
    <source>
        <dbReference type="ARBA" id="ARBA00022475"/>
    </source>
</evidence>
<dbReference type="GO" id="GO:0005886">
    <property type="term" value="C:plasma membrane"/>
    <property type="evidence" value="ECO:0007669"/>
    <property type="project" value="UniProtKB-SubCell"/>
</dbReference>
<comment type="subcellular location">
    <subcellularLocation>
        <location evidence="1">Cell membrane</location>
        <topology evidence="1">Multi-pass membrane protein</topology>
    </subcellularLocation>
</comment>
<feature type="transmembrane region" description="Helical" evidence="7">
    <location>
        <begin position="169"/>
        <end position="188"/>
    </location>
</feature>
<keyword evidence="6 7" id="KW-0472">Membrane</keyword>
<gene>
    <name evidence="8" type="ORF">C0W93_06225</name>
</gene>
<comment type="similarity">
    <text evidence="2">Belongs to the polysaccharide synthase family.</text>
</comment>
<organism evidence="8 9">
    <name type="scientific">Photobacterium leiognathi subsp. mandapamensis</name>
    <name type="common">Photobacterium mandapamensis</name>
    <dbReference type="NCBI Taxonomy" id="48408"/>
    <lineage>
        <taxon>Bacteria</taxon>
        <taxon>Pseudomonadati</taxon>
        <taxon>Pseudomonadota</taxon>
        <taxon>Gammaproteobacteria</taxon>
        <taxon>Vibrionales</taxon>
        <taxon>Vibrionaceae</taxon>
        <taxon>Photobacterium</taxon>
    </lineage>
</organism>
<dbReference type="PANTHER" id="PTHR30250">
    <property type="entry name" value="PST FAMILY PREDICTED COLANIC ACID TRANSPORTER"/>
    <property type="match status" value="1"/>
</dbReference>
<keyword evidence="5 7" id="KW-1133">Transmembrane helix</keyword>
<dbReference type="RefSeq" id="WP_107184553.1">
    <property type="nucleotide sequence ID" value="NZ_JAWQGC010000006.1"/>
</dbReference>
<dbReference type="PANTHER" id="PTHR30250:SF10">
    <property type="entry name" value="LIPOPOLYSACCHARIDE BIOSYNTHESIS PROTEIN WZXC"/>
    <property type="match status" value="1"/>
</dbReference>
<sequence>MSKSSISGMLWLFSSKLFPPIINFAVFTYTARILAPEDFGLVALALSIIYIISSFLPSGWQSAIVKYQEFGKREFSTILAFLTLCGLAFALIACFVISLNLFSFQSQVFNLAFYLMAIKMPFDAAGHTLTFMLVREQKYKALGYRTILGAMVSAVTILSLLYFDFNIWALVLSQTIISIFNLVAVYIPTRKMLGWSFRWGLIKETWEFGLYNTLITTVESISTHFESFVIGSNIGKYDLGFFNIAKRLSNIINDILTGTSYDMSLPYLSNSQNDQQSLQRAIRQALFITGAITSPLFVYGFIYSETIFNFLFSEKWITSAGYFQFFCIAFLFISYSMINKTAIIVTNRSRLWFRVQMIIAAIYLPTLYFASTINIHAVLWSFLGVNALYFFTSTYLVTSEIKTSFYRYLKSLWPIYSALGITAFAAMHLPLMPFNNEFFNLCFSAILFLSCYVVLLLLFSRHFLSLDLSNKKITFRQ</sequence>
<evidence type="ECO:0000313" key="8">
    <source>
        <dbReference type="EMBL" id="PSV11991.1"/>
    </source>
</evidence>
<feature type="transmembrane region" description="Helical" evidence="7">
    <location>
        <begin position="377"/>
        <end position="399"/>
    </location>
</feature>
<feature type="transmembrane region" description="Helical" evidence="7">
    <location>
        <begin position="39"/>
        <end position="57"/>
    </location>
</feature>
<feature type="transmembrane region" description="Helical" evidence="7">
    <location>
        <begin position="146"/>
        <end position="163"/>
    </location>
</feature>
<keyword evidence="3" id="KW-1003">Cell membrane</keyword>
<evidence type="ECO:0000313" key="9">
    <source>
        <dbReference type="Proteomes" id="UP000240530"/>
    </source>
</evidence>
<feature type="transmembrane region" description="Helical" evidence="7">
    <location>
        <begin position="438"/>
        <end position="459"/>
    </location>
</feature>
<feature type="transmembrane region" description="Helical" evidence="7">
    <location>
        <begin position="111"/>
        <end position="134"/>
    </location>
</feature>
<name>A0A2T3KWY2_PHOLD</name>
<evidence type="ECO:0000256" key="6">
    <source>
        <dbReference type="ARBA" id="ARBA00023136"/>
    </source>
</evidence>
<proteinExistence type="inferred from homology"/>
<comment type="caution">
    <text evidence="8">The sequence shown here is derived from an EMBL/GenBank/DDBJ whole genome shotgun (WGS) entry which is preliminary data.</text>
</comment>
<dbReference type="Pfam" id="PF13440">
    <property type="entry name" value="Polysacc_synt_3"/>
    <property type="match status" value="1"/>
</dbReference>
<accession>A0A2T3KWY2</accession>
<feature type="transmembrane region" description="Helical" evidence="7">
    <location>
        <begin position="78"/>
        <end position="99"/>
    </location>
</feature>
<evidence type="ECO:0000256" key="5">
    <source>
        <dbReference type="ARBA" id="ARBA00022989"/>
    </source>
</evidence>
<feature type="transmembrane region" description="Helical" evidence="7">
    <location>
        <begin position="9"/>
        <end position="27"/>
    </location>
</feature>
<keyword evidence="4 7" id="KW-0812">Transmembrane</keyword>
<evidence type="ECO:0000256" key="7">
    <source>
        <dbReference type="SAM" id="Phobius"/>
    </source>
</evidence>
<dbReference type="Proteomes" id="UP000240530">
    <property type="component" value="Unassembled WGS sequence"/>
</dbReference>
<feature type="transmembrane region" description="Helical" evidence="7">
    <location>
        <begin position="411"/>
        <end position="432"/>
    </location>
</feature>
<evidence type="ECO:0000256" key="1">
    <source>
        <dbReference type="ARBA" id="ARBA00004651"/>
    </source>
</evidence>
<dbReference type="EMBL" id="PYNS01000004">
    <property type="protein sequence ID" value="PSV11991.1"/>
    <property type="molecule type" value="Genomic_DNA"/>
</dbReference>
<protein>
    <submittedName>
        <fullName evidence="8">Lipopolysaccharide biosynthesis protein</fullName>
    </submittedName>
</protein>
<feature type="transmembrane region" description="Helical" evidence="7">
    <location>
        <begin position="285"/>
        <end position="302"/>
    </location>
</feature>
<dbReference type="InterPro" id="IPR050833">
    <property type="entry name" value="Poly_Biosynth_Transport"/>
</dbReference>
<feature type="transmembrane region" description="Helical" evidence="7">
    <location>
        <begin position="322"/>
        <end position="339"/>
    </location>
</feature>
<evidence type="ECO:0000256" key="4">
    <source>
        <dbReference type="ARBA" id="ARBA00022692"/>
    </source>
</evidence>
<feature type="transmembrane region" description="Helical" evidence="7">
    <location>
        <begin position="351"/>
        <end position="371"/>
    </location>
</feature>
<evidence type="ECO:0000256" key="2">
    <source>
        <dbReference type="ARBA" id="ARBA00007430"/>
    </source>
</evidence>
<dbReference type="AlphaFoldDB" id="A0A2T3KWY2"/>